<dbReference type="InterPro" id="IPR011333">
    <property type="entry name" value="SKP1/BTB/POZ_sf"/>
</dbReference>
<dbReference type="GO" id="GO:0000981">
    <property type="term" value="F:DNA-binding transcription factor activity, RNA polymerase II-specific"/>
    <property type="evidence" value="ECO:0007669"/>
    <property type="project" value="TreeGrafter"/>
</dbReference>
<evidence type="ECO:0000313" key="3">
    <source>
        <dbReference type="Proteomes" id="UP000261520"/>
    </source>
</evidence>
<reference evidence="2" key="2">
    <citation type="submission" date="2025-09" db="UniProtKB">
        <authorList>
            <consortium name="Ensembl"/>
        </authorList>
    </citation>
    <scope>IDENTIFICATION</scope>
</reference>
<proteinExistence type="predicted"/>
<organism evidence="2 3">
    <name type="scientific">Periophthalmus magnuspinnatus</name>
    <dbReference type="NCBI Taxonomy" id="409849"/>
    <lineage>
        <taxon>Eukaryota</taxon>
        <taxon>Metazoa</taxon>
        <taxon>Chordata</taxon>
        <taxon>Craniata</taxon>
        <taxon>Vertebrata</taxon>
        <taxon>Euteleostomi</taxon>
        <taxon>Actinopterygii</taxon>
        <taxon>Neopterygii</taxon>
        <taxon>Teleostei</taxon>
        <taxon>Neoteleostei</taxon>
        <taxon>Acanthomorphata</taxon>
        <taxon>Gobiaria</taxon>
        <taxon>Gobiiformes</taxon>
        <taxon>Gobioidei</taxon>
        <taxon>Gobiidae</taxon>
        <taxon>Oxudercinae</taxon>
        <taxon>Periophthalmus</taxon>
    </lineage>
</organism>
<reference evidence="2" key="1">
    <citation type="submission" date="2025-08" db="UniProtKB">
        <authorList>
            <consortium name="Ensembl"/>
        </authorList>
    </citation>
    <scope>IDENTIFICATION</scope>
</reference>
<dbReference type="Ensembl" id="ENSPMGT00000019231.1">
    <property type="protein sequence ID" value="ENSPMGP00000018026.1"/>
    <property type="gene ID" value="ENSPMGG00000014740.1"/>
</dbReference>
<dbReference type="InterPro" id="IPR050457">
    <property type="entry name" value="ZnFinger_BTB_dom_contain"/>
</dbReference>
<dbReference type="GO" id="GO:0000978">
    <property type="term" value="F:RNA polymerase II cis-regulatory region sequence-specific DNA binding"/>
    <property type="evidence" value="ECO:0007669"/>
    <property type="project" value="TreeGrafter"/>
</dbReference>
<feature type="domain" description="BTB" evidence="1">
    <location>
        <begin position="36"/>
        <end position="74"/>
    </location>
</feature>
<dbReference type="SUPFAM" id="SSF54695">
    <property type="entry name" value="POZ domain"/>
    <property type="match status" value="1"/>
</dbReference>
<keyword evidence="3" id="KW-1185">Reference proteome</keyword>
<dbReference type="PANTHER" id="PTHR46105:SF6">
    <property type="entry name" value="ZINC FINGER AND BTB DOMAIN-CONTAINING PROTEIN 7A"/>
    <property type="match status" value="1"/>
</dbReference>
<dbReference type="AlphaFoldDB" id="A0A3B4ANT4"/>
<dbReference type="PROSITE" id="PS50097">
    <property type="entry name" value="BTB"/>
    <property type="match status" value="1"/>
</dbReference>
<dbReference type="Gene3D" id="3.30.710.10">
    <property type="entry name" value="Potassium Channel Kv1.1, Chain A"/>
    <property type="match status" value="1"/>
</dbReference>
<evidence type="ECO:0000313" key="2">
    <source>
        <dbReference type="Ensembl" id="ENSPMGP00000018026.1"/>
    </source>
</evidence>
<dbReference type="Proteomes" id="UP000261520">
    <property type="component" value="Unplaced"/>
</dbReference>
<dbReference type="STRING" id="409849.ENSPMGP00000018026"/>
<dbReference type="Pfam" id="PF00651">
    <property type="entry name" value="BTB"/>
    <property type="match status" value="1"/>
</dbReference>
<dbReference type="InterPro" id="IPR000210">
    <property type="entry name" value="BTB/POZ_dom"/>
</dbReference>
<accession>A0A3B4ANT4</accession>
<sequence length="74" mass="8018">IGCGEAEEGSVGIPFPEHSADILGSLNKQRLTGLLCDVLLVAKDREFPAHRSVLASCSSYFHKHIRAILTIISE</sequence>
<dbReference type="PANTHER" id="PTHR46105">
    <property type="entry name" value="AGAP004733-PA"/>
    <property type="match status" value="1"/>
</dbReference>
<evidence type="ECO:0000259" key="1">
    <source>
        <dbReference type="PROSITE" id="PS50097"/>
    </source>
</evidence>
<protein>
    <recommendedName>
        <fullName evidence="1">BTB domain-containing protein</fullName>
    </recommendedName>
</protein>
<name>A0A3B4ANT4_9GOBI</name>